<organism evidence="1 2">
    <name type="scientific">Pendulispora brunnea</name>
    <dbReference type="NCBI Taxonomy" id="2905690"/>
    <lineage>
        <taxon>Bacteria</taxon>
        <taxon>Pseudomonadati</taxon>
        <taxon>Myxococcota</taxon>
        <taxon>Myxococcia</taxon>
        <taxon>Myxococcales</taxon>
        <taxon>Sorangiineae</taxon>
        <taxon>Pendulisporaceae</taxon>
        <taxon>Pendulispora</taxon>
    </lineage>
</organism>
<evidence type="ECO:0000313" key="2">
    <source>
        <dbReference type="Proteomes" id="UP001379533"/>
    </source>
</evidence>
<protein>
    <submittedName>
        <fullName evidence="1">Uncharacterized protein</fullName>
    </submittedName>
</protein>
<dbReference type="Proteomes" id="UP001379533">
    <property type="component" value="Chromosome"/>
</dbReference>
<dbReference type="EMBL" id="CP089982">
    <property type="protein sequence ID" value="WXA95611.1"/>
    <property type="molecule type" value="Genomic_DNA"/>
</dbReference>
<proteinExistence type="predicted"/>
<keyword evidence="2" id="KW-1185">Reference proteome</keyword>
<dbReference type="RefSeq" id="WP_394846217.1">
    <property type="nucleotide sequence ID" value="NZ_CP089982.1"/>
</dbReference>
<accession>A0ABZ2KAA2</accession>
<reference evidence="1 2" key="1">
    <citation type="submission" date="2021-12" db="EMBL/GenBank/DDBJ databases">
        <title>Discovery of the Pendulisporaceae a myxobacterial family with distinct sporulation behavior and unique specialized metabolism.</title>
        <authorList>
            <person name="Garcia R."/>
            <person name="Popoff A."/>
            <person name="Bader C.D."/>
            <person name="Loehr J."/>
            <person name="Walesch S."/>
            <person name="Walt C."/>
            <person name="Boldt J."/>
            <person name="Bunk B."/>
            <person name="Haeckl F.J.F.P.J."/>
            <person name="Gunesch A.P."/>
            <person name="Birkelbach J."/>
            <person name="Nuebel U."/>
            <person name="Pietschmann T."/>
            <person name="Bach T."/>
            <person name="Mueller R."/>
        </authorList>
    </citation>
    <scope>NUCLEOTIDE SEQUENCE [LARGE SCALE GENOMIC DNA]</scope>
    <source>
        <strain evidence="1 2">MSr12523</strain>
    </source>
</reference>
<sequence length="91" mass="10387">MKFDISNLGGSKYRITVHEGNSSTEHEVTVTEADIQRYAPGATPEHLLEASFEFLLEREPKESILSSFALPVIERYFPEYPRQIRTAVRTS</sequence>
<name>A0ABZ2KAA2_9BACT</name>
<gene>
    <name evidence="1" type="ORF">LZC95_01980</name>
</gene>
<evidence type="ECO:0000313" key="1">
    <source>
        <dbReference type="EMBL" id="WXA95611.1"/>
    </source>
</evidence>